<protein>
    <submittedName>
        <fullName evidence="1">Uncharacterized protein</fullName>
    </submittedName>
</protein>
<accession>A0A016T8K5</accession>
<evidence type="ECO:0000313" key="2">
    <source>
        <dbReference type="Proteomes" id="UP000024635"/>
    </source>
</evidence>
<proteinExistence type="predicted"/>
<comment type="caution">
    <text evidence="1">The sequence shown here is derived from an EMBL/GenBank/DDBJ whole genome shotgun (WGS) entry which is preliminary data.</text>
</comment>
<organism evidence="1 2">
    <name type="scientific">Ancylostoma ceylanicum</name>
    <dbReference type="NCBI Taxonomy" id="53326"/>
    <lineage>
        <taxon>Eukaryota</taxon>
        <taxon>Metazoa</taxon>
        <taxon>Ecdysozoa</taxon>
        <taxon>Nematoda</taxon>
        <taxon>Chromadorea</taxon>
        <taxon>Rhabditida</taxon>
        <taxon>Rhabditina</taxon>
        <taxon>Rhabditomorpha</taxon>
        <taxon>Strongyloidea</taxon>
        <taxon>Ancylostomatidae</taxon>
        <taxon>Ancylostomatinae</taxon>
        <taxon>Ancylostoma</taxon>
    </lineage>
</organism>
<keyword evidence="2" id="KW-1185">Reference proteome</keyword>
<dbReference type="EMBL" id="JARK01001462">
    <property type="protein sequence ID" value="EYB98949.1"/>
    <property type="molecule type" value="Genomic_DNA"/>
</dbReference>
<gene>
    <name evidence="1" type="primary">Acey_s0126.g1318</name>
    <name evidence="1" type="ORF">Y032_0126g1318</name>
</gene>
<dbReference type="AlphaFoldDB" id="A0A016T8K5"/>
<reference evidence="2" key="1">
    <citation type="journal article" date="2015" name="Nat. Genet.">
        <title>The genome and transcriptome of the zoonotic hookworm Ancylostoma ceylanicum identify infection-specific gene families.</title>
        <authorList>
            <person name="Schwarz E.M."/>
            <person name="Hu Y."/>
            <person name="Antoshechkin I."/>
            <person name="Miller M.M."/>
            <person name="Sternberg P.W."/>
            <person name="Aroian R.V."/>
        </authorList>
    </citation>
    <scope>NUCLEOTIDE SEQUENCE</scope>
    <source>
        <strain evidence="2">HY135</strain>
    </source>
</reference>
<sequence length="71" mass="8232">MDNEKRERKVRVEKARNWLRGRTDAENIENEQNVCHISFTTACGPLSTTYLRTSPTVSSNTRHIICLRAKQ</sequence>
<name>A0A016T8K5_9BILA</name>
<dbReference type="Proteomes" id="UP000024635">
    <property type="component" value="Unassembled WGS sequence"/>
</dbReference>
<evidence type="ECO:0000313" key="1">
    <source>
        <dbReference type="EMBL" id="EYB98949.1"/>
    </source>
</evidence>